<dbReference type="Proteomes" id="UP001432216">
    <property type="component" value="Chromosome 6"/>
</dbReference>
<sequence>MARCSSGAWVRIPLSSILFVLFHTQTQSNPNPSIHTLFAKHPHRAFNAYSNGLLTAIYCKNHNLILYSLISQTRSNFSDSSEHFVALRLGGENMVPLNALEENSGTATGRKDNISLPP</sequence>
<name>A0ABZ2AVA7_9TREE</name>
<gene>
    <name evidence="2" type="ORF">IAS62_003798</name>
</gene>
<protein>
    <submittedName>
        <fullName evidence="2">Uncharacterized protein</fullName>
    </submittedName>
</protein>
<dbReference type="RefSeq" id="XP_064721707.1">
    <property type="nucleotide sequence ID" value="XM_064865635.1"/>
</dbReference>
<reference evidence="2 3" key="1">
    <citation type="submission" date="2024-01" db="EMBL/GenBank/DDBJ databases">
        <title>Comparative genomics of Cryptococcus and Kwoniella reveals pathogenesis evolution and contrasting modes of karyotype evolution via chromosome fusion or intercentromeric recombination.</title>
        <authorList>
            <person name="Coelho M.A."/>
            <person name="David-Palma M."/>
            <person name="Shea T."/>
            <person name="Bowers K."/>
            <person name="McGinley-Smith S."/>
            <person name="Mohammad A.W."/>
            <person name="Gnirke A."/>
            <person name="Yurkov A.M."/>
            <person name="Nowrousian M."/>
            <person name="Sun S."/>
            <person name="Cuomo C.A."/>
            <person name="Heitman J."/>
        </authorList>
    </citation>
    <scope>NUCLEOTIDE SEQUENCE [LARGE SCALE GENOMIC DNA]</scope>
    <source>
        <strain evidence="2 3">7685027</strain>
    </source>
</reference>
<proteinExistence type="predicted"/>
<dbReference type="EMBL" id="CP143811">
    <property type="protein sequence ID" value="WVO22468.1"/>
    <property type="molecule type" value="Genomic_DNA"/>
</dbReference>
<organism evidence="2 3">
    <name type="scientific">Cryptococcus decagattii</name>
    <dbReference type="NCBI Taxonomy" id="1859122"/>
    <lineage>
        <taxon>Eukaryota</taxon>
        <taxon>Fungi</taxon>
        <taxon>Dikarya</taxon>
        <taxon>Basidiomycota</taxon>
        <taxon>Agaricomycotina</taxon>
        <taxon>Tremellomycetes</taxon>
        <taxon>Tremellales</taxon>
        <taxon>Cryptococcaceae</taxon>
        <taxon>Cryptococcus</taxon>
        <taxon>Cryptococcus gattii species complex</taxon>
    </lineage>
</organism>
<evidence type="ECO:0000256" key="1">
    <source>
        <dbReference type="SAM" id="SignalP"/>
    </source>
</evidence>
<evidence type="ECO:0000313" key="2">
    <source>
        <dbReference type="EMBL" id="WVO22468.1"/>
    </source>
</evidence>
<keyword evidence="3" id="KW-1185">Reference proteome</keyword>
<accession>A0ABZ2AVA7</accession>
<evidence type="ECO:0000313" key="3">
    <source>
        <dbReference type="Proteomes" id="UP001432216"/>
    </source>
</evidence>
<dbReference type="GeneID" id="89990570"/>
<feature type="signal peptide" evidence="1">
    <location>
        <begin position="1"/>
        <end position="28"/>
    </location>
</feature>
<keyword evidence="1" id="KW-0732">Signal</keyword>
<feature type="chain" id="PRO_5046449391" evidence="1">
    <location>
        <begin position="29"/>
        <end position="118"/>
    </location>
</feature>